<dbReference type="RefSeq" id="WP_095414261.1">
    <property type="nucleotide sequence ID" value="NZ_CP018477.1"/>
</dbReference>
<dbReference type="PANTHER" id="PTHR11910">
    <property type="entry name" value="ATP SYNTHASE DELTA CHAIN"/>
    <property type="match status" value="1"/>
</dbReference>
<protein>
    <recommendedName>
        <fullName evidence="7">ATP synthase subunit delta</fullName>
    </recommendedName>
    <alternativeName>
        <fullName evidence="7">ATP synthase F(1) sector subunit delta</fullName>
    </alternativeName>
    <alternativeName>
        <fullName evidence="7">F-type ATPase subunit delta</fullName>
        <shortName evidence="7">F-ATPase subunit delta</shortName>
    </alternativeName>
</protein>
<evidence type="ECO:0000256" key="2">
    <source>
        <dbReference type="ARBA" id="ARBA00022448"/>
    </source>
</evidence>
<reference evidence="8 9" key="1">
    <citation type="journal article" name="Front. Microbiol.">
        <title>Sugar Metabolism of the First Thermophilic Planctomycete Thermogutta terrifontis: Comparative Genomic and Transcriptomic Approaches.</title>
        <authorList>
            <person name="Elcheninov A.G."/>
            <person name="Menzel P."/>
            <person name="Gudbergsdottir S.R."/>
            <person name="Slesarev A.I."/>
            <person name="Kadnikov V.V."/>
            <person name="Krogh A."/>
            <person name="Bonch-Osmolovskaya E.A."/>
            <person name="Peng X."/>
            <person name="Kublanov I.V."/>
        </authorList>
    </citation>
    <scope>NUCLEOTIDE SEQUENCE [LARGE SCALE GENOMIC DNA]</scope>
    <source>
        <strain evidence="8 9">R1</strain>
    </source>
</reference>
<dbReference type="GO" id="GO:0005886">
    <property type="term" value="C:plasma membrane"/>
    <property type="evidence" value="ECO:0007669"/>
    <property type="project" value="UniProtKB-SubCell"/>
</dbReference>
<dbReference type="OrthoDB" id="9802471at2"/>
<keyword evidence="9" id="KW-1185">Reference proteome</keyword>
<accession>A0A286RCV2</accession>
<keyword evidence="4 7" id="KW-0406">Ion transport</keyword>
<comment type="similarity">
    <text evidence="7">Belongs to the ATPase delta chain family.</text>
</comment>
<comment type="function">
    <text evidence="7">This protein is part of the stalk that links CF(0) to CF(1). It either transmits conformational changes from CF(0) to CF(1) or is implicated in proton conduction.</text>
</comment>
<keyword evidence="3 7" id="KW-0375">Hydrogen ion transport</keyword>
<evidence type="ECO:0000256" key="7">
    <source>
        <dbReference type="HAMAP-Rule" id="MF_01416"/>
    </source>
</evidence>
<evidence type="ECO:0000256" key="1">
    <source>
        <dbReference type="ARBA" id="ARBA00004370"/>
    </source>
</evidence>
<dbReference type="KEGG" id="ttf:THTE_1145"/>
<dbReference type="Gene3D" id="1.10.520.20">
    <property type="entry name" value="N-terminal domain of the delta subunit of the F1F0-ATP synthase"/>
    <property type="match status" value="1"/>
</dbReference>
<evidence type="ECO:0000313" key="9">
    <source>
        <dbReference type="Proteomes" id="UP000215086"/>
    </source>
</evidence>
<dbReference type="Proteomes" id="UP000215086">
    <property type="component" value="Chromosome"/>
</dbReference>
<evidence type="ECO:0000313" key="8">
    <source>
        <dbReference type="EMBL" id="ASV73747.1"/>
    </source>
</evidence>
<evidence type="ECO:0000256" key="6">
    <source>
        <dbReference type="ARBA" id="ARBA00023310"/>
    </source>
</evidence>
<comment type="function">
    <text evidence="7">F(1)F(0) ATP synthase produces ATP from ADP in the presence of a proton or sodium gradient. F-type ATPases consist of two structural domains, F(1) containing the extramembraneous catalytic core and F(0) containing the membrane proton channel, linked together by a central stalk and a peripheral stalk. During catalysis, ATP synthesis in the catalytic domain of F(1) is coupled via a rotary mechanism of the central stalk subunits to proton translocation.</text>
</comment>
<keyword evidence="7" id="KW-0139">CF(1)</keyword>
<dbReference type="PRINTS" id="PR00125">
    <property type="entry name" value="ATPASEDELTA"/>
</dbReference>
<dbReference type="AlphaFoldDB" id="A0A286RCV2"/>
<dbReference type="SUPFAM" id="SSF47928">
    <property type="entry name" value="N-terminal domain of the delta subunit of the F1F0-ATP synthase"/>
    <property type="match status" value="1"/>
</dbReference>
<evidence type="ECO:0000256" key="3">
    <source>
        <dbReference type="ARBA" id="ARBA00022781"/>
    </source>
</evidence>
<name>A0A286RCV2_9BACT</name>
<keyword evidence="2 7" id="KW-0813">Transport</keyword>
<evidence type="ECO:0000256" key="4">
    <source>
        <dbReference type="ARBA" id="ARBA00023065"/>
    </source>
</evidence>
<dbReference type="EMBL" id="CP018477">
    <property type="protein sequence ID" value="ASV73747.1"/>
    <property type="molecule type" value="Genomic_DNA"/>
</dbReference>
<keyword evidence="6 7" id="KW-0066">ATP synthesis</keyword>
<dbReference type="InterPro" id="IPR026015">
    <property type="entry name" value="ATP_synth_OSCP/delta_N_sf"/>
</dbReference>
<dbReference type="InterPro" id="IPR000711">
    <property type="entry name" value="ATPase_OSCP/dsu"/>
</dbReference>
<dbReference type="HAMAP" id="MF_01416">
    <property type="entry name" value="ATP_synth_delta_bact"/>
    <property type="match status" value="1"/>
</dbReference>
<dbReference type="NCBIfam" id="TIGR01145">
    <property type="entry name" value="ATP_synt_delta"/>
    <property type="match status" value="1"/>
</dbReference>
<organism evidence="8 9">
    <name type="scientific">Thermogutta terrifontis</name>
    <dbReference type="NCBI Taxonomy" id="1331910"/>
    <lineage>
        <taxon>Bacteria</taxon>
        <taxon>Pseudomonadati</taxon>
        <taxon>Planctomycetota</taxon>
        <taxon>Planctomycetia</taxon>
        <taxon>Pirellulales</taxon>
        <taxon>Thermoguttaceae</taxon>
        <taxon>Thermogutta</taxon>
    </lineage>
</organism>
<dbReference type="GO" id="GO:0045259">
    <property type="term" value="C:proton-transporting ATP synthase complex"/>
    <property type="evidence" value="ECO:0007669"/>
    <property type="project" value="UniProtKB-KW"/>
</dbReference>
<sequence>MAQDLEARDARFAAEFAGDVTVEKIAAVYTEAFLNAAEKTGQVEELVAELRAVEEEVLKPFPRFAELLGSAIINHEEKLGILNRVFEARVSPLVMNFLRVLNRRDRLDILGPIVRAVQEEWDRRRGLVHLKVITATPLEKDLKERLEGQLRELVGGVPVVQWQVDPGVIGGIVVQVGDKILDASVETQLRKIRQQIIDRSAHEIQSRRDRFCDPAGD</sequence>
<proteinExistence type="inferred from homology"/>
<evidence type="ECO:0000256" key="5">
    <source>
        <dbReference type="ARBA" id="ARBA00023136"/>
    </source>
</evidence>
<dbReference type="GO" id="GO:0046933">
    <property type="term" value="F:proton-transporting ATP synthase activity, rotational mechanism"/>
    <property type="evidence" value="ECO:0007669"/>
    <property type="project" value="UniProtKB-UniRule"/>
</dbReference>
<comment type="subcellular location">
    <subcellularLocation>
        <location evidence="7">Cell membrane</location>
        <topology evidence="7">Peripheral membrane protein</topology>
    </subcellularLocation>
    <subcellularLocation>
        <location evidence="1">Membrane</location>
    </subcellularLocation>
</comment>
<gene>
    <name evidence="7" type="primary">atpH</name>
    <name evidence="8" type="ORF">THTE_1145</name>
</gene>
<dbReference type="Pfam" id="PF00213">
    <property type="entry name" value="OSCP"/>
    <property type="match status" value="1"/>
</dbReference>
<keyword evidence="7" id="KW-1003">Cell membrane</keyword>
<keyword evidence="5 7" id="KW-0472">Membrane</keyword>